<evidence type="ECO:0000256" key="1">
    <source>
        <dbReference type="SAM" id="MobiDB-lite"/>
    </source>
</evidence>
<accession>A0A0C3RY76</accession>
<feature type="region of interest" description="Disordered" evidence="1">
    <location>
        <begin position="1"/>
        <end position="47"/>
    </location>
</feature>
<dbReference type="AlphaFoldDB" id="A0A0C3RY76"/>
<organism evidence="2 3">
    <name type="scientific">Phlebiopsis gigantea (strain 11061_1 CR5-6)</name>
    <name type="common">White-rot fungus</name>
    <name type="synonym">Peniophora gigantea</name>
    <dbReference type="NCBI Taxonomy" id="745531"/>
    <lineage>
        <taxon>Eukaryota</taxon>
        <taxon>Fungi</taxon>
        <taxon>Dikarya</taxon>
        <taxon>Basidiomycota</taxon>
        <taxon>Agaricomycotina</taxon>
        <taxon>Agaricomycetes</taxon>
        <taxon>Polyporales</taxon>
        <taxon>Phanerochaetaceae</taxon>
        <taxon>Phlebiopsis</taxon>
    </lineage>
</organism>
<feature type="compositionally biased region" description="Basic residues" evidence="1">
    <location>
        <begin position="153"/>
        <end position="167"/>
    </location>
</feature>
<feature type="region of interest" description="Disordered" evidence="1">
    <location>
        <begin position="80"/>
        <end position="124"/>
    </location>
</feature>
<dbReference type="Proteomes" id="UP000053257">
    <property type="component" value="Unassembled WGS sequence"/>
</dbReference>
<evidence type="ECO:0000313" key="3">
    <source>
        <dbReference type="Proteomes" id="UP000053257"/>
    </source>
</evidence>
<evidence type="ECO:0000313" key="2">
    <source>
        <dbReference type="EMBL" id="KIP07001.1"/>
    </source>
</evidence>
<gene>
    <name evidence="2" type="ORF">PHLGIDRAFT_433171</name>
</gene>
<protein>
    <submittedName>
        <fullName evidence="2">Uncharacterized protein</fullName>
    </submittedName>
</protein>
<dbReference type="HOGENOM" id="CLU_912493_0_0_1"/>
<keyword evidence="3" id="KW-1185">Reference proteome</keyword>
<feature type="compositionally biased region" description="Basic residues" evidence="1">
    <location>
        <begin position="1"/>
        <end position="17"/>
    </location>
</feature>
<sequence>MLRRTRWASRLHTRRPRSCSQFPAVPSPPSHQVASPRPPLYARSQSPHGRGLAVHCAAPCSPRPPLRFAALRLPQDRMPAPAAKPSVYGSVPAVRRPHPGSRAPHGRRVARTPCPASEASRRTSTAQVATANPLFEPVSPCTHAAGLSPSRSLAHRRRSTARSPRRGQPRCLDAFCELWEAPRRRLPVPHAAQVRPLVRRRQEYDARPMRFLERAPAVDIARAGDGGHSQCSRALSRRSVHAAAETDVFRRDAPRFTCSLPSTAAPSIGDRRPRDDGTWAVQKSLRSGYRGGGSRCGIVYGGLSS</sequence>
<reference evidence="2 3" key="1">
    <citation type="journal article" date="2014" name="PLoS Genet.">
        <title>Analysis of the Phlebiopsis gigantea genome, transcriptome and secretome provides insight into its pioneer colonization strategies of wood.</title>
        <authorList>
            <person name="Hori C."/>
            <person name="Ishida T."/>
            <person name="Igarashi K."/>
            <person name="Samejima M."/>
            <person name="Suzuki H."/>
            <person name="Master E."/>
            <person name="Ferreira P."/>
            <person name="Ruiz-Duenas F.J."/>
            <person name="Held B."/>
            <person name="Canessa P."/>
            <person name="Larrondo L.F."/>
            <person name="Schmoll M."/>
            <person name="Druzhinina I.S."/>
            <person name="Kubicek C.P."/>
            <person name="Gaskell J.A."/>
            <person name="Kersten P."/>
            <person name="St John F."/>
            <person name="Glasner J."/>
            <person name="Sabat G."/>
            <person name="Splinter BonDurant S."/>
            <person name="Syed K."/>
            <person name="Yadav J."/>
            <person name="Mgbeahuruike A.C."/>
            <person name="Kovalchuk A."/>
            <person name="Asiegbu F.O."/>
            <person name="Lackner G."/>
            <person name="Hoffmeister D."/>
            <person name="Rencoret J."/>
            <person name="Gutierrez A."/>
            <person name="Sun H."/>
            <person name="Lindquist E."/>
            <person name="Barry K."/>
            <person name="Riley R."/>
            <person name="Grigoriev I.V."/>
            <person name="Henrissat B."/>
            <person name="Kues U."/>
            <person name="Berka R.M."/>
            <person name="Martinez A.T."/>
            <person name="Covert S.F."/>
            <person name="Blanchette R.A."/>
            <person name="Cullen D."/>
        </authorList>
    </citation>
    <scope>NUCLEOTIDE SEQUENCE [LARGE SCALE GENOMIC DNA]</scope>
    <source>
        <strain evidence="2 3">11061_1 CR5-6</strain>
    </source>
</reference>
<dbReference type="EMBL" id="KN840505">
    <property type="protein sequence ID" value="KIP07001.1"/>
    <property type="molecule type" value="Genomic_DNA"/>
</dbReference>
<proteinExistence type="predicted"/>
<feature type="region of interest" description="Disordered" evidence="1">
    <location>
        <begin position="142"/>
        <end position="167"/>
    </location>
</feature>
<name>A0A0C3RY76_PHLG1</name>
<feature type="compositionally biased region" description="Basic residues" evidence="1">
    <location>
        <begin position="95"/>
        <end position="110"/>
    </location>
</feature>